<gene>
    <name evidence="3" type="ORF">GGR24_003458</name>
</gene>
<evidence type="ECO:0000256" key="2">
    <source>
        <dbReference type="SAM" id="SignalP"/>
    </source>
</evidence>
<dbReference type="Proteomes" id="UP000528964">
    <property type="component" value="Unassembled WGS sequence"/>
</dbReference>
<evidence type="ECO:0000256" key="1">
    <source>
        <dbReference type="SAM" id="MobiDB-lite"/>
    </source>
</evidence>
<keyword evidence="2" id="KW-0732">Signal</keyword>
<comment type="caution">
    <text evidence="3">The sequence shown here is derived from an EMBL/GenBank/DDBJ whole genome shotgun (WGS) entry which is preliminary data.</text>
</comment>
<accession>A0A7W6D2M9</accession>
<dbReference type="RefSeq" id="WP_183396626.1">
    <property type="nucleotide sequence ID" value="NZ_JACIDR010000008.1"/>
</dbReference>
<name>A0A7W6D2M9_9HYPH</name>
<keyword evidence="4" id="KW-1185">Reference proteome</keyword>
<reference evidence="3 4" key="1">
    <citation type="submission" date="2020-08" db="EMBL/GenBank/DDBJ databases">
        <title>Genomic Encyclopedia of Type Strains, Phase IV (KMG-IV): sequencing the most valuable type-strain genomes for metagenomic binning, comparative biology and taxonomic classification.</title>
        <authorList>
            <person name="Goeker M."/>
        </authorList>
    </citation>
    <scope>NUCLEOTIDE SEQUENCE [LARGE SCALE GENOMIC DNA]</scope>
    <source>
        <strain evidence="3 4">DSM 25481</strain>
    </source>
</reference>
<sequence>MRALALAALLPAALLLTAAAPEPQSPGRYQLQPTDGGFLRLDRETGATAFCSPSGEGYACRAASEEPAANGAEVARLEKRLAALEEQVKALSRTPDLPPVPPLPNDDAAKKDGALRLPSDQEIDQVTSFLERALRRLKQLGEQMQKDEPPQRERL</sequence>
<dbReference type="AlphaFoldDB" id="A0A7W6D2M9"/>
<feature type="signal peptide" evidence="2">
    <location>
        <begin position="1"/>
        <end position="18"/>
    </location>
</feature>
<dbReference type="EMBL" id="JACIDR010000008">
    <property type="protein sequence ID" value="MBB3974769.1"/>
    <property type="molecule type" value="Genomic_DNA"/>
</dbReference>
<protein>
    <submittedName>
        <fullName evidence="3">Uncharacterized protein</fullName>
    </submittedName>
</protein>
<feature type="region of interest" description="Disordered" evidence="1">
    <location>
        <begin position="90"/>
        <end position="122"/>
    </location>
</feature>
<proteinExistence type="predicted"/>
<evidence type="ECO:0000313" key="3">
    <source>
        <dbReference type="EMBL" id="MBB3974769.1"/>
    </source>
</evidence>
<evidence type="ECO:0000313" key="4">
    <source>
        <dbReference type="Proteomes" id="UP000528964"/>
    </source>
</evidence>
<organism evidence="3 4">
    <name type="scientific">Hansschlegelia beijingensis</name>
    <dbReference type="NCBI Taxonomy" id="1133344"/>
    <lineage>
        <taxon>Bacteria</taxon>
        <taxon>Pseudomonadati</taxon>
        <taxon>Pseudomonadota</taxon>
        <taxon>Alphaproteobacteria</taxon>
        <taxon>Hyphomicrobiales</taxon>
        <taxon>Methylopilaceae</taxon>
        <taxon>Hansschlegelia</taxon>
    </lineage>
</organism>
<feature type="chain" id="PRO_5030954867" evidence="2">
    <location>
        <begin position="19"/>
        <end position="155"/>
    </location>
</feature>